<sequence>MYDLICRWFGRLRAVSAPGTSGFDPQACRAVQTVKAPASLSVNPAPSAPQLAVPPIESSTHFLWVTAHGIDFRPRQPRGAEVSR</sequence>
<dbReference type="EMBL" id="BAAABW010000025">
    <property type="protein sequence ID" value="GAA0362927.1"/>
    <property type="molecule type" value="Genomic_DNA"/>
</dbReference>
<proteinExistence type="predicted"/>
<keyword evidence="2" id="KW-1185">Reference proteome</keyword>
<dbReference type="Proteomes" id="UP001500063">
    <property type="component" value="Unassembled WGS sequence"/>
</dbReference>
<reference evidence="2" key="1">
    <citation type="journal article" date="2019" name="Int. J. Syst. Evol. Microbiol.">
        <title>The Global Catalogue of Microorganisms (GCM) 10K type strain sequencing project: providing services to taxonomists for standard genome sequencing and annotation.</title>
        <authorList>
            <consortium name="The Broad Institute Genomics Platform"/>
            <consortium name="The Broad Institute Genome Sequencing Center for Infectious Disease"/>
            <person name="Wu L."/>
            <person name="Ma J."/>
        </authorList>
    </citation>
    <scope>NUCLEOTIDE SEQUENCE [LARGE SCALE GENOMIC DNA]</scope>
    <source>
        <strain evidence="2">JCM 4565</strain>
    </source>
</reference>
<protein>
    <submittedName>
        <fullName evidence="1">Uncharacterized protein</fullName>
    </submittedName>
</protein>
<name>A0ABP3H5V6_9ACTN</name>
<evidence type="ECO:0000313" key="1">
    <source>
        <dbReference type="EMBL" id="GAA0362927.1"/>
    </source>
</evidence>
<comment type="caution">
    <text evidence="1">The sequence shown here is derived from an EMBL/GenBank/DDBJ whole genome shotgun (WGS) entry which is preliminary data.</text>
</comment>
<gene>
    <name evidence="1" type="ORF">GCM10010319_45800</name>
</gene>
<evidence type="ECO:0000313" key="2">
    <source>
        <dbReference type="Proteomes" id="UP001500063"/>
    </source>
</evidence>
<organism evidence="1 2">
    <name type="scientific">Streptomyces blastmyceticus</name>
    <dbReference type="NCBI Taxonomy" id="68180"/>
    <lineage>
        <taxon>Bacteria</taxon>
        <taxon>Bacillati</taxon>
        <taxon>Actinomycetota</taxon>
        <taxon>Actinomycetes</taxon>
        <taxon>Kitasatosporales</taxon>
        <taxon>Streptomycetaceae</taxon>
        <taxon>Streptomyces</taxon>
    </lineage>
</organism>
<accession>A0ABP3H5V6</accession>